<protein>
    <submittedName>
        <fullName evidence="2">Amidase</fullName>
        <ecNumber evidence="2">3.5.1.4</ecNumber>
    </submittedName>
</protein>
<dbReference type="EC" id="3.5.1.4" evidence="2"/>
<dbReference type="OrthoDB" id="9814821at2"/>
<dbReference type="EMBL" id="VWPK01000026">
    <property type="protein sequence ID" value="KAA5610917.1"/>
    <property type="molecule type" value="Genomic_DNA"/>
</dbReference>
<dbReference type="GO" id="GO:0004040">
    <property type="term" value="F:amidase activity"/>
    <property type="evidence" value="ECO:0007669"/>
    <property type="project" value="UniProtKB-EC"/>
</dbReference>
<dbReference type="Proteomes" id="UP000325255">
    <property type="component" value="Unassembled WGS sequence"/>
</dbReference>
<dbReference type="Pfam" id="PF01425">
    <property type="entry name" value="Amidase"/>
    <property type="match status" value="1"/>
</dbReference>
<dbReference type="InterPro" id="IPR023631">
    <property type="entry name" value="Amidase_dom"/>
</dbReference>
<dbReference type="GO" id="GO:0012505">
    <property type="term" value="C:endomembrane system"/>
    <property type="evidence" value="ECO:0007669"/>
    <property type="project" value="TreeGrafter"/>
</dbReference>
<dbReference type="PANTHER" id="PTHR43372">
    <property type="entry name" value="FATTY-ACID AMIDE HYDROLASE"/>
    <property type="match status" value="1"/>
</dbReference>
<proteinExistence type="predicted"/>
<sequence length="483" mass="52066">MTELHHRSATQLAALLRARKISCLEMLDHFLGRIDRLNPSLNAIVWSDRARARRRARRADTALARDEIWGALHGVPITVKESFDLAGAPTTWGLPELRDNVAAANAAAVERLEAAGAVVFGKTNVPAMLADWQTFNPVHGTTRNPWNPDRVPGGSSGGAAAALAAGLTGAELGSDIGGSIRNPAHYCGVFGHKPSGGLVPLRGQALPGWVAGKDMEVAGPMARSARDLDVLLDALVGPDGPEEAAWTVELPKFPPRSLRGVRVAVKLDDPCAPIESEYAARLQAVVETLARAGAKVSDKVAPKVESERLLEVYLLLLRAATSARVRDEEIERWRAIRAAQPEANPRFLKALVEGNGLSHRQWLALDNERQLIRQAFAAFFEKWDVLFCPVASSAAFPHDQDGERWQRTIEVDGTRVPGTDQLFWAAHASLAYLPASVGPAGVLRSGLPVGYQAIAGHGRDRTAIGFARMVERQIGGFVPPPHT</sequence>
<keyword evidence="3" id="KW-1185">Reference proteome</keyword>
<name>A0A5M6ISU9_9PROT</name>
<keyword evidence="2" id="KW-0378">Hydrolase</keyword>
<dbReference type="Gene3D" id="3.90.1300.10">
    <property type="entry name" value="Amidase signature (AS) domain"/>
    <property type="match status" value="1"/>
</dbReference>
<gene>
    <name evidence="2" type="ORF">F1189_16895</name>
</gene>
<dbReference type="SUPFAM" id="SSF75304">
    <property type="entry name" value="Amidase signature (AS) enzymes"/>
    <property type="match status" value="1"/>
</dbReference>
<evidence type="ECO:0000259" key="1">
    <source>
        <dbReference type="Pfam" id="PF01425"/>
    </source>
</evidence>
<dbReference type="PANTHER" id="PTHR43372:SF4">
    <property type="entry name" value="FATTY-ACID AMIDE HYDROLASE 2"/>
    <property type="match status" value="1"/>
</dbReference>
<dbReference type="InterPro" id="IPR052739">
    <property type="entry name" value="FAAH2"/>
</dbReference>
<dbReference type="AlphaFoldDB" id="A0A5M6ISU9"/>
<dbReference type="RefSeq" id="WP_150042013.1">
    <property type="nucleotide sequence ID" value="NZ_OW485601.1"/>
</dbReference>
<comment type="caution">
    <text evidence="2">The sequence shown here is derived from an EMBL/GenBank/DDBJ whole genome shotgun (WGS) entry which is preliminary data.</text>
</comment>
<organism evidence="2 3">
    <name type="scientific">Rhodovastum atsumiense</name>
    <dbReference type="NCBI Taxonomy" id="504468"/>
    <lineage>
        <taxon>Bacteria</taxon>
        <taxon>Pseudomonadati</taxon>
        <taxon>Pseudomonadota</taxon>
        <taxon>Alphaproteobacteria</taxon>
        <taxon>Acetobacterales</taxon>
        <taxon>Acetobacteraceae</taxon>
        <taxon>Rhodovastum</taxon>
    </lineage>
</organism>
<reference evidence="2 3" key="1">
    <citation type="submission" date="2019-09" db="EMBL/GenBank/DDBJ databases">
        <title>Genome sequence of Rhodovastum atsumiense, a diverse member of the Acetobacteraceae family of non-sulfur purple photosynthetic bacteria.</title>
        <authorList>
            <person name="Meyer T."/>
            <person name="Kyndt J."/>
        </authorList>
    </citation>
    <scope>NUCLEOTIDE SEQUENCE [LARGE SCALE GENOMIC DNA]</scope>
    <source>
        <strain evidence="2 3">DSM 21279</strain>
    </source>
</reference>
<feature type="domain" description="Amidase" evidence="1">
    <location>
        <begin position="25"/>
        <end position="462"/>
    </location>
</feature>
<accession>A0A5M6ISU9</accession>
<dbReference type="InterPro" id="IPR036928">
    <property type="entry name" value="AS_sf"/>
</dbReference>
<evidence type="ECO:0000313" key="2">
    <source>
        <dbReference type="EMBL" id="KAA5610917.1"/>
    </source>
</evidence>
<dbReference type="NCBIfam" id="NF004816">
    <property type="entry name" value="PRK06170.1"/>
    <property type="match status" value="1"/>
</dbReference>
<evidence type="ECO:0000313" key="3">
    <source>
        <dbReference type="Proteomes" id="UP000325255"/>
    </source>
</evidence>